<sequence length="699" mass="77500">MIMKQFSILCLLAVLLFSCAQTEQVADSSPDGESPHENLDFPELNDFQKPEVETFTTGNGITFYLLEDRELPLINVSARIRTGGVLVPNEKAGLASITGTVMRSGGTETYPPDSLNKLLENRAASIETGVGFTSGSAGMNVLKEDFEDLLPVFIDVLTNPAFPQEKIELAKKQTKSGISRRNDNLQQIGVREFQRLIYGEDSVYGRNTEYETVNNISREDLLRYHENHFEAENMMVGVVGDFETEAMKQKLRETFGQLPAGDETELEFPEVDYQPRSSINFINKSDVNQSFVMMGHLGGMRDNPDYAEVQVMNQVLSGGFSGRLLQIVRSEMGLAYSVFGRYGMNSFYPGVFYAGVQTKSATTAEAIDAIIEQIERLRSEPITEEELQDTKDQILNSAVFEYDSYEEVLSQQMSYAYRGLPSDAFEQYIEEVKATTIEDVQSVAQEYLNPENLQILVVGNEDEIGDQLQKYGEVNEIDISIPEPGSGDEEAVEGDAEKGRELLNAMADAVIDPGTELNTLTMTGEVVQGGQTIGTTMTIDYPDAIEQTIQAPMGEVHLSYKDGSGTMTVGGQERPLPPQMANGLKSTLNRSFLAIAMNAGELDPQFLGTEEVEGTAYNKVSVQVDGSNVTLLLDPETSYPDIQRYRQFNPQQGQQVDIENRHSDWQTVDGVAYPYSQVTFMNGNQSAEATYESHEVNKE</sequence>
<dbReference type="EMBL" id="FQUS01000012">
    <property type="protein sequence ID" value="SHF73255.1"/>
    <property type="molecule type" value="Genomic_DNA"/>
</dbReference>
<organism evidence="4 5">
    <name type="scientific">Fodinibius roseus</name>
    <dbReference type="NCBI Taxonomy" id="1194090"/>
    <lineage>
        <taxon>Bacteria</taxon>
        <taxon>Pseudomonadati</taxon>
        <taxon>Balneolota</taxon>
        <taxon>Balneolia</taxon>
        <taxon>Balneolales</taxon>
        <taxon>Balneolaceae</taxon>
        <taxon>Fodinibius</taxon>
    </lineage>
</organism>
<dbReference type="InterPro" id="IPR011249">
    <property type="entry name" value="Metalloenz_LuxS/M16"/>
</dbReference>
<evidence type="ECO:0000256" key="1">
    <source>
        <dbReference type="SAM" id="MobiDB-lite"/>
    </source>
</evidence>
<keyword evidence="2" id="KW-0732">Signal</keyword>
<dbReference type="InterPro" id="IPR007863">
    <property type="entry name" value="Peptidase_M16_C"/>
</dbReference>
<feature type="domain" description="Peptidase M16 C-terminal" evidence="3">
    <location>
        <begin position="215"/>
        <end position="393"/>
    </location>
</feature>
<dbReference type="GO" id="GO:0046872">
    <property type="term" value="F:metal ion binding"/>
    <property type="evidence" value="ECO:0007669"/>
    <property type="project" value="InterPro"/>
</dbReference>
<dbReference type="PANTHER" id="PTHR11851">
    <property type="entry name" value="METALLOPROTEASE"/>
    <property type="match status" value="1"/>
</dbReference>
<dbReference type="PROSITE" id="PS51257">
    <property type="entry name" value="PROKAR_LIPOPROTEIN"/>
    <property type="match status" value="1"/>
</dbReference>
<dbReference type="Gene3D" id="3.30.830.10">
    <property type="entry name" value="Metalloenzyme, LuxS/M16 peptidase-like"/>
    <property type="match status" value="2"/>
</dbReference>
<feature type="signal peptide" evidence="2">
    <location>
        <begin position="1"/>
        <end position="22"/>
    </location>
</feature>
<dbReference type="AlphaFoldDB" id="A0A1M5E224"/>
<gene>
    <name evidence="4" type="ORF">SAMN05443144_112103</name>
</gene>
<evidence type="ECO:0000256" key="2">
    <source>
        <dbReference type="SAM" id="SignalP"/>
    </source>
</evidence>
<accession>A0A1M5E224</accession>
<keyword evidence="5" id="KW-1185">Reference proteome</keyword>
<dbReference type="PANTHER" id="PTHR11851:SF225">
    <property type="entry name" value="NON-PEPTIDASE HOMOLOG YMXG"/>
    <property type="match status" value="1"/>
</dbReference>
<name>A0A1M5E224_9BACT</name>
<reference evidence="4 5" key="1">
    <citation type="submission" date="2016-11" db="EMBL/GenBank/DDBJ databases">
        <authorList>
            <person name="Jaros S."/>
            <person name="Januszkiewicz K."/>
            <person name="Wedrychowicz H."/>
        </authorList>
    </citation>
    <scope>NUCLEOTIDE SEQUENCE [LARGE SCALE GENOMIC DNA]</scope>
    <source>
        <strain evidence="4 5">DSM 21986</strain>
    </source>
</reference>
<evidence type="ECO:0000259" key="3">
    <source>
        <dbReference type="Pfam" id="PF05193"/>
    </source>
</evidence>
<dbReference type="Pfam" id="PF05193">
    <property type="entry name" value="Peptidase_M16_C"/>
    <property type="match status" value="1"/>
</dbReference>
<dbReference type="Proteomes" id="UP000184041">
    <property type="component" value="Unassembled WGS sequence"/>
</dbReference>
<proteinExistence type="predicted"/>
<dbReference type="InterPro" id="IPR050361">
    <property type="entry name" value="MPP/UQCRC_Complex"/>
</dbReference>
<evidence type="ECO:0000313" key="4">
    <source>
        <dbReference type="EMBL" id="SHF73255.1"/>
    </source>
</evidence>
<evidence type="ECO:0000313" key="5">
    <source>
        <dbReference type="Proteomes" id="UP000184041"/>
    </source>
</evidence>
<feature type="region of interest" description="Disordered" evidence="1">
    <location>
        <begin position="26"/>
        <end position="45"/>
    </location>
</feature>
<protein>
    <submittedName>
        <fullName evidence="4">Predicted Zn-dependent peptidase</fullName>
    </submittedName>
</protein>
<dbReference type="STRING" id="1194090.SAMN05443144_112103"/>
<dbReference type="SUPFAM" id="SSF63411">
    <property type="entry name" value="LuxS/MPP-like metallohydrolase"/>
    <property type="match status" value="2"/>
</dbReference>
<feature type="chain" id="PRO_5012431814" evidence="2">
    <location>
        <begin position="23"/>
        <end position="699"/>
    </location>
</feature>